<dbReference type="GO" id="GO:0008840">
    <property type="term" value="F:4-hydroxy-tetrahydrodipicolinate synthase activity"/>
    <property type="evidence" value="ECO:0007669"/>
    <property type="project" value="TreeGrafter"/>
</dbReference>
<dbReference type="PANTHER" id="PTHR12128">
    <property type="entry name" value="DIHYDRODIPICOLINATE SYNTHASE"/>
    <property type="match status" value="1"/>
</dbReference>
<accession>A0A559KEG0</accession>
<evidence type="ECO:0000313" key="2">
    <source>
        <dbReference type="EMBL" id="TVY10512.1"/>
    </source>
</evidence>
<protein>
    <submittedName>
        <fullName evidence="2">Dihydrodipicolinate synthase family protein</fullName>
    </submittedName>
</protein>
<organism evidence="2 3">
    <name type="scientific">Paenibacillus cremeus</name>
    <dbReference type="NCBI Taxonomy" id="2163881"/>
    <lineage>
        <taxon>Bacteria</taxon>
        <taxon>Bacillati</taxon>
        <taxon>Bacillota</taxon>
        <taxon>Bacilli</taxon>
        <taxon>Bacillales</taxon>
        <taxon>Paenibacillaceae</taxon>
        <taxon>Paenibacillus</taxon>
    </lineage>
</organism>
<reference evidence="2 3" key="1">
    <citation type="submission" date="2019-07" db="EMBL/GenBank/DDBJ databases">
        <authorList>
            <person name="Kim J."/>
        </authorList>
    </citation>
    <scope>NUCLEOTIDE SEQUENCE [LARGE SCALE GENOMIC DNA]</scope>
    <source>
        <strain evidence="2 3">JC52</strain>
    </source>
</reference>
<dbReference type="EMBL" id="VNJI01000007">
    <property type="protein sequence ID" value="TVY10512.1"/>
    <property type="molecule type" value="Genomic_DNA"/>
</dbReference>
<dbReference type="RefSeq" id="WP_144844999.1">
    <property type="nucleotide sequence ID" value="NZ_VNJI01000007.1"/>
</dbReference>
<gene>
    <name evidence="2" type="ORF">FPZ49_07180</name>
</gene>
<dbReference type="AlphaFoldDB" id="A0A559KEG0"/>
<keyword evidence="3" id="KW-1185">Reference proteome</keyword>
<comment type="caution">
    <text evidence="2">The sequence shown here is derived from an EMBL/GenBank/DDBJ whole genome shotgun (WGS) entry which is preliminary data.</text>
</comment>
<keyword evidence="1" id="KW-0456">Lyase</keyword>
<dbReference type="PANTHER" id="PTHR12128:SF51">
    <property type="entry name" value="BLL4205 PROTEIN"/>
    <property type="match status" value="1"/>
</dbReference>
<dbReference type="Gene3D" id="3.20.20.70">
    <property type="entry name" value="Aldolase class I"/>
    <property type="match status" value="1"/>
</dbReference>
<evidence type="ECO:0000313" key="3">
    <source>
        <dbReference type="Proteomes" id="UP000317036"/>
    </source>
</evidence>
<dbReference type="SMART" id="SM01130">
    <property type="entry name" value="DHDPS"/>
    <property type="match status" value="1"/>
</dbReference>
<dbReference type="OrthoDB" id="9770698at2"/>
<sequence length="356" mass="40236">MTKRKELSPAMLAALHDGLAIPAHPLALNEDRQFDEKHQRALTRYYIASGAGGIAVGVHSTQFEIRDKDINLLEPVLRVAAEEVERAQLDRPFIKIAGICGPTEQAIAEAELAVRQGYDIGLLSMGGLQGWEEPQILDRVRAVAEIIPVFGFYLQPSVGGRIFSFAFWEQLVNIPGVVAIKMAPFNRYQTIDVVRAVCYSKRCDEIALYTGNDDNIVTDLLTVYRFQVEGRTVEKRIVGGLLGHWAVWTKKAVELLEEVKQIRGSRELSAEWLTRNIEVTETNAAFFDPANHFEGCIPGIHEVLRRQGLLQGRWCLNPKEELSPGQMEEIDRMYRDYPHLNDNEFVRAHLSEWLAD</sequence>
<dbReference type="InterPro" id="IPR002220">
    <property type="entry name" value="DapA-like"/>
</dbReference>
<proteinExistence type="predicted"/>
<evidence type="ECO:0000256" key="1">
    <source>
        <dbReference type="ARBA" id="ARBA00023239"/>
    </source>
</evidence>
<dbReference type="SUPFAM" id="SSF51569">
    <property type="entry name" value="Aldolase"/>
    <property type="match status" value="1"/>
</dbReference>
<dbReference type="Proteomes" id="UP000317036">
    <property type="component" value="Unassembled WGS sequence"/>
</dbReference>
<name>A0A559KEG0_9BACL</name>
<dbReference type="InterPro" id="IPR013785">
    <property type="entry name" value="Aldolase_TIM"/>
</dbReference>